<name>A0ABQ6MGC7_9STRA</name>
<organism evidence="1 2">
    <name type="scientific">Tetraparma gracilis</name>
    <dbReference type="NCBI Taxonomy" id="2962635"/>
    <lineage>
        <taxon>Eukaryota</taxon>
        <taxon>Sar</taxon>
        <taxon>Stramenopiles</taxon>
        <taxon>Ochrophyta</taxon>
        <taxon>Bolidophyceae</taxon>
        <taxon>Parmales</taxon>
        <taxon>Triparmaceae</taxon>
        <taxon>Tetraparma</taxon>
    </lineage>
</organism>
<keyword evidence="2" id="KW-1185">Reference proteome</keyword>
<dbReference type="Proteomes" id="UP001165060">
    <property type="component" value="Unassembled WGS sequence"/>
</dbReference>
<protein>
    <submittedName>
        <fullName evidence="1">Uncharacterized protein</fullName>
    </submittedName>
</protein>
<reference evidence="1 2" key="1">
    <citation type="journal article" date="2023" name="Commun. Biol.">
        <title>Genome analysis of Parmales, the sister group of diatoms, reveals the evolutionary specialization of diatoms from phago-mixotrophs to photoautotrophs.</title>
        <authorList>
            <person name="Ban H."/>
            <person name="Sato S."/>
            <person name="Yoshikawa S."/>
            <person name="Yamada K."/>
            <person name="Nakamura Y."/>
            <person name="Ichinomiya M."/>
            <person name="Sato N."/>
            <person name="Blanc-Mathieu R."/>
            <person name="Endo H."/>
            <person name="Kuwata A."/>
            <person name="Ogata H."/>
        </authorList>
    </citation>
    <scope>NUCLEOTIDE SEQUENCE [LARGE SCALE GENOMIC DNA]</scope>
</reference>
<proteinExistence type="predicted"/>
<sequence>MAAVAPAPGTSPFERKEYNVTNTCEACANCFLSSKTLILEPEEAVLHVQCTPCVDASTRRPYGELGSVDVVHACGCCYSFSSDLTPAQGDNPGGLSPGCGCEGDLVAEIVKELKARMAARGDTGNIIRAEQTLAQVNATREEVQQINAKLDMVINYLNSSSGGQMAQMQQMQVQAQQMQMAVGVPQQMNR</sequence>
<accession>A0ABQ6MGC7</accession>
<evidence type="ECO:0000313" key="2">
    <source>
        <dbReference type="Proteomes" id="UP001165060"/>
    </source>
</evidence>
<dbReference type="EMBL" id="BRYB01004111">
    <property type="protein sequence ID" value="GMI25831.1"/>
    <property type="molecule type" value="Genomic_DNA"/>
</dbReference>
<gene>
    <name evidence="1" type="ORF">TeGR_g7747</name>
</gene>
<evidence type="ECO:0000313" key="1">
    <source>
        <dbReference type="EMBL" id="GMI25831.1"/>
    </source>
</evidence>
<comment type="caution">
    <text evidence="1">The sequence shown here is derived from an EMBL/GenBank/DDBJ whole genome shotgun (WGS) entry which is preliminary data.</text>
</comment>